<protein>
    <recommendedName>
        <fullName evidence="2">Tyr recombinase domain-containing protein</fullName>
    </recommendedName>
</protein>
<dbReference type="InterPro" id="IPR013762">
    <property type="entry name" value="Integrase-like_cat_sf"/>
</dbReference>
<evidence type="ECO:0000259" key="2">
    <source>
        <dbReference type="PROSITE" id="PS51898"/>
    </source>
</evidence>
<accession>W7Z1S9</accession>
<evidence type="ECO:0000256" key="1">
    <source>
        <dbReference type="ARBA" id="ARBA00023172"/>
    </source>
</evidence>
<organism evidence="3 4">
    <name type="scientific">Paenibacillus pini JCM 16418</name>
    <dbReference type="NCBI Taxonomy" id="1236976"/>
    <lineage>
        <taxon>Bacteria</taxon>
        <taxon>Bacillati</taxon>
        <taxon>Bacillota</taxon>
        <taxon>Bacilli</taxon>
        <taxon>Bacillales</taxon>
        <taxon>Paenibacillaceae</taxon>
        <taxon>Paenibacillus</taxon>
    </lineage>
</organism>
<dbReference type="InterPro" id="IPR011010">
    <property type="entry name" value="DNA_brk_join_enz"/>
</dbReference>
<dbReference type="Gene3D" id="1.10.443.10">
    <property type="entry name" value="Intergrase catalytic core"/>
    <property type="match status" value="1"/>
</dbReference>
<keyword evidence="1" id="KW-0233">DNA recombination</keyword>
<dbReference type="STRING" id="1236976.JCM16418_5171"/>
<dbReference type="CDD" id="cd00397">
    <property type="entry name" value="DNA_BRE_C"/>
    <property type="match status" value="1"/>
</dbReference>
<dbReference type="SUPFAM" id="SSF56349">
    <property type="entry name" value="DNA breaking-rejoining enzymes"/>
    <property type="match status" value="1"/>
</dbReference>
<dbReference type="GO" id="GO:0006310">
    <property type="term" value="P:DNA recombination"/>
    <property type="evidence" value="ECO:0007669"/>
    <property type="project" value="UniProtKB-KW"/>
</dbReference>
<dbReference type="Proteomes" id="UP000019364">
    <property type="component" value="Unassembled WGS sequence"/>
</dbReference>
<reference evidence="3 4" key="1">
    <citation type="journal article" date="2014" name="Genome Announc.">
        <title>Draft Genome Sequence of Paenibacillus pini JCM 16418T, Isolated from the Rhizosphere of Pine Tree.</title>
        <authorList>
            <person name="Yuki M."/>
            <person name="Oshima K."/>
            <person name="Suda W."/>
            <person name="Oshida Y."/>
            <person name="Kitamura K."/>
            <person name="Iida Y."/>
            <person name="Hattori M."/>
            <person name="Ohkuma M."/>
        </authorList>
    </citation>
    <scope>NUCLEOTIDE SEQUENCE [LARGE SCALE GENOMIC DNA]</scope>
    <source>
        <strain evidence="3 4">JCM 16418</strain>
    </source>
</reference>
<evidence type="ECO:0000313" key="4">
    <source>
        <dbReference type="Proteomes" id="UP000019364"/>
    </source>
</evidence>
<dbReference type="Pfam" id="PF00589">
    <property type="entry name" value="Phage_integrase"/>
    <property type="match status" value="1"/>
</dbReference>
<dbReference type="RefSeq" id="WP_036653850.1">
    <property type="nucleotide sequence ID" value="NZ_BAVZ01000063.1"/>
</dbReference>
<dbReference type="GO" id="GO:0003677">
    <property type="term" value="F:DNA binding"/>
    <property type="evidence" value="ECO:0007669"/>
    <property type="project" value="InterPro"/>
</dbReference>
<dbReference type="PROSITE" id="PS51898">
    <property type="entry name" value="TYR_RECOMBINASE"/>
    <property type="match status" value="1"/>
</dbReference>
<dbReference type="InterPro" id="IPR002104">
    <property type="entry name" value="Integrase_catalytic"/>
</dbReference>
<feature type="domain" description="Tyr recombinase" evidence="2">
    <location>
        <begin position="1"/>
        <end position="157"/>
    </location>
</feature>
<sequence>MKKAIILIAVTTSIRKSAIFELKPKHINPDRDREHVYIISSDDLFDKGNIVDFKEIHKDVYDILTLIHGNKSENTPYFYIGMTTFDDTLKRLCVKANIDYKKRRISVHSLRKAGTQFAYEIGGLRAAQMQAGHSSPTITSLSYIKKEANLTGIGLIEKQNNIVFDELTKEEAIALLKSIGNGTGEKLKKEAKKIIESRHI</sequence>
<keyword evidence="4" id="KW-1185">Reference proteome</keyword>
<gene>
    <name evidence="3" type="ORF">JCM16418_5171</name>
</gene>
<dbReference type="eggNOG" id="COG0582">
    <property type="taxonomic scope" value="Bacteria"/>
</dbReference>
<dbReference type="EMBL" id="BAVZ01000063">
    <property type="protein sequence ID" value="GAF10931.1"/>
    <property type="molecule type" value="Genomic_DNA"/>
</dbReference>
<dbReference type="GO" id="GO:0015074">
    <property type="term" value="P:DNA integration"/>
    <property type="evidence" value="ECO:0007669"/>
    <property type="project" value="InterPro"/>
</dbReference>
<proteinExistence type="predicted"/>
<name>W7Z1S9_9BACL</name>
<comment type="caution">
    <text evidence="3">The sequence shown here is derived from an EMBL/GenBank/DDBJ whole genome shotgun (WGS) entry which is preliminary data.</text>
</comment>
<evidence type="ECO:0000313" key="3">
    <source>
        <dbReference type="EMBL" id="GAF10931.1"/>
    </source>
</evidence>
<dbReference type="AlphaFoldDB" id="W7Z1S9"/>